<evidence type="ECO:0000256" key="1">
    <source>
        <dbReference type="SAM" id="Phobius"/>
    </source>
</evidence>
<dbReference type="Proteomes" id="UP000466535">
    <property type="component" value="Unassembled WGS sequence"/>
</dbReference>
<dbReference type="EMBL" id="WUUT01000004">
    <property type="protein sequence ID" value="MXR52213.1"/>
    <property type="molecule type" value="Genomic_DNA"/>
</dbReference>
<evidence type="ECO:0000313" key="3">
    <source>
        <dbReference type="Proteomes" id="UP000466535"/>
    </source>
</evidence>
<keyword evidence="1" id="KW-1133">Transmembrane helix</keyword>
<keyword evidence="3" id="KW-1185">Reference proteome</keyword>
<sequence>MTGRLGADGPIRRSRGVSITLNYVLVLGISSVLVTGLIVAGGTFVEDQRDDVAEGEANVIGTHIAGNIEQVDRYVEAGNGTETAYVNQTFQPDVSGAPYRVTLVEPDASTELARLRIDVQGSSASVEINVSVRTPVIESQADGGAIAVIYDDDEGGIRITNA</sequence>
<keyword evidence="1" id="KW-0812">Transmembrane</keyword>
<accession>A0A6B0T9H1</accession>
<dbReference type="InterPro" id="IPR055690">
    <property type="entry name" value="DUF7266"/>
</dbReference>
<keyword evidence="1" id="KW-0472">Membrane</keyword>
<evidence type="ECO:0000313" key="2">
    <source>
        <dbReference type="EMBL" id="MXR52213.1"/>
    </source>
</evidence>
<protein>
    <recommendedName>
        <fullName evidence="4">Secreted glycoprotein</fullName>
    </recommendedName>
</protein>
<gene>
    <name evidence="2" type="ORF">GRX03_11445</name>
</gene>
<organism evidence="2 3">
    <name type="scientific">Halovenus carboxidivorans</name>
    <dbReference type="NCBI Taxonomy" id="2692199"/>
    <lineage>
        <taxon>Archaea</taxon>
        <taxon>Methanobacteriati</taxon>
        <taxon>Methanobacteriota</taxon>
        <taxon>Stenosarchaea group</taxon>
        <taxon>Halobacteria</taxon>
        <taxon>Halobacteriales</taxon>
        <taxon>Haloarculaceae</taxon>
        <taxon>Halovenus</taxon>
    </lineage>
</organism>
<dbReference type="RefSeq" id="WP_159764342.1">
    <property type="nucleotide sequence ID" value="NZ_WUUT01000004.1"/>
</dbReference>
<dbReference type="OrthoDB" id="226715at2157"/>
<dbReference type="AlphaFoldDB" id="A0A6B0T9H1"/>
<name>A0A6B0T9H1_9EURY</name>
<reference evidence="2 3" key="1">
    <citation type="submission" date="2019-12" db="EMBL/GenBank/DDBJ databases">
        <title>Isolation and characterization of three novel carbon monoxide-oxidizing members of Halobacteria from salione crusts and soils.</title>
        <authorList>
            <person name="Myers M.R."/>
            <person name="King G.M."/>
        </authorList>
    </citation>
    <scope>NUCLEOTIDE SEQUENCE [LARGE SCALE GENOMIC DNA]</scope>
    <source>
        <strain evidence="2 3">WSH3</strain>
    </source>
</reference>
<proteinExistence type="predicted"/>
<dbReference type="Pfam" id="PF23928">
    <property type="entry name" value="DUF7266"/>
    <property type="match status" value="1"/>
</dbReference>
<feature type="transmembrane region" description="Helical" evidence="1">
    <location>
        <begin position="21"/>
        <end position="45"/>
    </location>
</feature>
<evidence type="ECO:0008006" key="4">
    <source>
        <dbReference type="Google" id="ProtNLM"/>
    </source>
</evidence>
<comment type="caution">
    <text evidence="2">The sequence shown here is derived from an EMBL/GenBank/DDBJ whole genome shotgun (WGS) entry which is preliminary data.</text>
</comment>